<feature type="compositionally biased region" description="Basic and acidic residues" evidence="1">
    <location>
        <begin position="834"/>
        <end position="843"/>
    </location>
</feature>
<evidence type="ECO:0000256" key="1">
    <source>
        <dbReference type="SAM" id="MobiDB-lite"/>
    </source>
</evidence>
<comment type="caution">
    <text evidence="2">The sequence shown here is derived from an EMBL/GenBank/DDBJ whole genome shotgun (WGS) entry which is preliminary data.</text>
</comment>
<gene>
    <name evidence="2" type="ORF">BcabD6B2_23620</name>
</gene>
<dbReference type="GeneID" id="94194408"/>
<accession>A0AAV4LT34</accession>
<dbReference type="RefSeq" id="XP_067714996.1">
    <property type="nucleotide sequence ID" value="XM_067858895.1"/>
</dbReference>
<name>A0AAV4LT34_BABCB</name>
<protein>
    <submittedName>
        <fullName evidence="2">Variant erythrocyte surface antigen-1 family protein</fullName>
    </submittedName>
</protein>
<keyword evidence="3" id="KW-1185">Reference proteome</keyword>
<organism evidence="2 3">
    <name type="scientific">Babesia caballi</name>
    <dbReference type="NCBI Taxonomy" id="5871"/>
    <lineage>
        <taxon>Eukaryota</taxon>
        <taxon>Sar</taxon>
        <taxon>Alveolata</taxon>
        <taxon>Apicomplexa</taxon>
        <taxon>Aconoidasida</taxon>
        <taxon>Piroplasmida</taxon>
        <taxon>Babesiidae</taxon>
        <taxon>Babesia</taxon>
    </lineage>
</organism>
<feature type="region of interest" description="Disordered" evidence="1">
    <location>
        <begin position="764"/>
        <end position="863"/>
    </location>
</feature>
<evidence type="ECO:0000313" key="2">
    <source>
        <dbReference type="EMBL" id="GIX62927.1"/>
    </source>
</evidence>
<feature type="compositionally biased region" description="Low complexity" evidence="1">
    <location>
        <begin position="396"/>
        <end position="406"/>
    </location>
</feature>
<sequence>MANGCTDIPEPNTLKDALDLFGALFVNSGDLTERVSTALDSKNQRQSVTSHSSIKDNFKEILSNLNALRNYIVDNEHQGTYGHYLDLTYVADDSCAVQCVKHILAIFPKLYATLSFLTFHVDEEAEDLGGGRWEGQHCDGDNSSFGEGTLNHWLKSSEPGLPSALESPSKSYFILLPGGYKDELSSNQGGEFVSTLKDFIIDFEGSGTCFHKLLLEAAITSPWSPCNVATCLAVLRAVCDESDKTFSGHTASINELGPVLKTLSEKLKILAPNDNEGDEALLTALFEGSPKMYAVHVTSESFDNYMKWLKDIVDQLIAALNSLKTDSAKWEKGDLKNAGISGPFGYGFSFGGKWKQWEDDVRDEIPAAINTLIGGIETLKGALEKHFNSHVSARTSEASGNESSSSTRQPGSSEQNSDDTRRLVTTGTANDMSLTTPPTNLKDAIDWVLRVSNKDGQGGEKGVDILSQAVLSLLNNLQLDENGSLTRLHSVITNLAEGFRLFIGYDSTDRQPTGEGVASKQYRSSYFENATWHPFPNTDSEKCAKIFLACVPLFYFAMTYLYWRCGELNGRNGDWEAMEFDAKITVLNYYMEALGYGDPLQLSNKSGHTVMTKLNGTFNELKGNNLEGLDSSYAVYLQGVRQMGQFSLTSNPETCPLYSLHHAAVAYWESESAKTSGIGTIVGTLMPTLEALRPTSSNYCSALTKLIAKLHEALIKFLNPGSSEPGSDGPRKSGSSSAVVVQGVGGEAAGTSANAAVASRVVSSSVASGGTVESTSTPTTTDTTDVKTQTPTMTTTPALTTGGETRFKGPLGPVDPAGESRDRGEAGPAGRKSPRGDKGKTGEQGEGGTNDQTPTTPPHVTSSAASAAGTVAAVVVAGGTAAAYFLNLGGFANIFRSFLGFN</sequence>
<dbReference type="Proteomes" id="UP001497744">
    <property type="component" value="Unassembled WGS sequence"/>
</dbReference>
<dbReference type="AlphaFoldDB" id="A0AAV4LT34"/>
<proteinExistence type="predicted"/>
<feature type="region of interest" description="Disordered" evidence="1">
    <location>
        <begin position="391"/>
        <end position="421"/>
    </location>
</feature>
<dbReference type="EMBL" id="BPLF01000002">
    <property type="protein sequence ID" value="GIX62927.1"/>
    <property type="molecule type" value="Genomic_DNA"/>
</dbReference>
<reference evidence="2 3" key="1">
    <citation type="submission" date="2021-06" db="EMBL/GenBank/DDBJ databases">
        <title>Genome sequence of Babesia caballi.</title>
        <authorList>
            <person name="Yamagishi J."/>
            <person name="Kidaka T."/>
            <person name="Ochi A."/>
        </authorList>
    </citation>
    <scope>NUCLEOTIDE SEQUENCE [LARGE SCALE GENOMIC DNA]</scope>
    <source>
        <strain evidence="2">USDA-D6B2</strain>
    </source>
</reference>
<feature type="compositionally biased region" description="Low complexity" evidence="1">
    <location>
        <begin position="764"/>
        <end position="804"/>
    </location>
</feature>
<evidence type="ECO:0000313" key="3">
    <source>
        <dbReference type="Proteomes" id="UP001497744"/>
    </source>
</evidence>